<organism evidence="1 2">
    <name type="scientific">Niveibacterium microcysteis</name>
    <dbReference type="NCBI Taxonomy" id="2811415"/>
    <lineage>
        <taxon>Bacteria</taxon>
        <taxon>Pseudomonadati</taxon>
        <taxon>Pseudomonadota</taxon>
        <taxon>Betaproteobacteria</taxon>
        <taxon>Rhodocyclales</taxon>
        <taxon>Rhodocyclaceae</taxon>
        <taxon>Niveibacterium</taxon>
    </lineage>
</organism>
<dbReference type="EMBL" id="CP071060">
    <property type="protein sequence ID" value="QSI75576.1"/>
    <property type="molecule type" value="Genomic_DNA"/>
</dbReference>
<dbReference type="PIRSF" id="PIRSF011484">
    <property type="entry name" value="YaeQ"/>
    <property type="match status" value="1"/>
</dbReference>
<dbReference type="Proteomes" id="UP000663570">
    <property type="component" value="Chromosome"/>
</dbReference>
<dbReference type="InterPro" id="IPR038590">
    <property type="entry name" value="YaeQ_sf"/>
</dbReference>
<dbReference type="Gene3D" id="3.10.640.10">
    <property type="entry name" value="Restriction endonuclease-like alpha-beta roll domain"/>
    <property type="match status" value="1"/>
</dbReference>
<reference evidence="1 2" key="1">
    <citation type="submission" date="2021-02" db="EMBL/GenBank/DDBJ databases">
        <title>Niveibacterium changnyeongensis HC41.</title>
        <authorList>
            <person name="Kang M."/>
        </authorList>
    </citation>
    <scope>NUCLEOTIDE SEQUENCE [LARGE SCALE GENOMIC DNA]</scope>
    <source>
        <strain evidence="1 2">HC41</strain>
    </source>
</reference>
<dbReference type="PANTHER" id="PTHR38784:SF1">
    <property type="entry name" value="SUCROSE PHOSPHORYLASE"/>
    <property type="match status" value="1"/>
</dbReference>
<dbReference type="Pfam" id="PF07152">
    <property type="entry name" value="YaeQ"/>
    <property type="match status" value="1"/>
</dbReference>
<dbReference type="InterPro" id="IPR011335">
    <property type="entry name" value="Restrct_endonuc-II-like"/>
</dbReference>
<name>A0ABX7M1D6_9RHOO</name>
<keyword evidence="2" id="KW-1185">Reference proteome</keyword>
<evidence type="ECO:0000313" key="1">
    <source>
        <dbReference type="EMBL" id="QSI75576.1"/>
    </source>
</evidence>
<accession>A0ABX7M1D6</accession>
<gene>
    <name evidence="1" type="ORF">JY500_13855</name>
</gene>
<dbReference type="RefSeq" id="WP_172198459.1">
    <property type="nucleotide sequence ID" value="NZ_CP071060.1"/>
</dbReference>
<dbReference type="SUPFAM" id="SSF52980">
    <property type="entry name" value="Restriction endonuclease-like"/>
    <property type="match status" value="1"/>
</dbReference>
<evidence type="ECO:0000313" key="2">
    <source>
        <dbReference type="Proteomes" id="UP000663570"/>
    </source>
</evidence>
<dbReference type="SMART" id="SM01322">
    <property type="entry name" value="YaeQ"/>
    <property type="match status" value="1"/>
</dbReference>
<dbReference type="PANTHER" id="PTHR38784">
    <property type="entry name" value="SUCROSE PHOSPHORYLASE"/>
    <property type="match status" value="1"/>
</dbReference>
<sequence length="178" mass="20161">MALKSTIFKADLQISDMDRGYYANHSLTLARHPSETDERMMIRLLAFAMFADEGLSFCKGLSSDDEPDLWQRDLTGAIENWIELGLPDERRLRQASGRASRVTLLTYGGRAVDVWWQKNRAACLKLPSLTVLRIPDDAAEALTAMAVRTMQIQCSVQDGEYWLSDGERSAHIRPQRLD</sequence>
<protein>
    <submittedName>
        <fullName evidence="1">YaeQ family protein</fullName>
    </submittedName>
</protein>
<dbReference type="InterPro" id="IPR009822">
    <property type="entry name" value="YaeQ"/>
</dbReference>
<dbReference type="CDD" id="cd22368">
    <property type="entry name" value="YaeQ-like"/>
    <property type="match status" value="1"/>
</dbReference>
<proteinExistence type="predicted"/>